<dbReference type="SMART" id="SM00563">
    <property type="entry name" value="PlsC"/>
    <property type="match status" value="1"/>
</dbReference>
<keyword evidence="7" id="KW-0472">Membrane</keyword>
<evidence type="ECO:0000313" key="10">
    <source>
        <dbReference type="Proteomes" id="UP000578449"/>
    </source>
</evidence>
<evidence type="ECO:0000256" key="4">
    <source>
        <dbReference type="ARBA" id="ARBA00023098"/>
    </source>
</evidence>
<protein>
    <submittedName>
        <fullName evidence="9">1-acyl-sn-glycerol-3-phosphate acyltransferase</fullName>
    </submittedName>
</protein>
<evidence type="ECO:0000256" key="2">
    <source>
        <dbReference type="ARBA" id="ARBA00022516"/>
    </source>
</evidence>
<evidence type="ECO:0000313" key="9">
    <source>
        <dbReference type="EMBL" id="MBB5137662.1"/>
    </source>
</evidence>
<keyword evidence="5 9" id="KW-0012">Acyltransferase</keyword>
<comment type="pathway">
    <text evidence="1">Lipid metabolism.</text>
</comment>
<keyword evidence="3 9" id="KW-0808">Transferase</keyword>
<dbReference type="InterPro" id="IPR002123">
    <property type="entry name" value="Plipid/glycerol_acylTrfase"/>
</dbReference>
<dbReference type="PANTHER" id="PTHR10434">
    <property type="entry name" value="1-ACYL-SN-GLYCEROL-3-PHOSPHATE ACYLTRANSFERASE"/>
    <property type="match status" value="1"/>
</dbReference>
<organism evidence="9 10">
    <name type="scientific">Thermocatellispora tengchongensis</name>
    <dbReference type="NCBI Taxonomy" id="1073253"/>
    <lineage>
        <taxon>Bacteria</taxon>
        <taxon>Bacillati</taxon>
        <taxon>Actinomycetota</taxon>
        <taxon>Actinomycetes</taxon>
        <taxon>Streptosporangiales</taxon>
        <taxon>Streptosporangiaceae</taxon>
        <taxon>Thermocatellispora</taxon>
    </lineage>
</organism>
<dbReference type="CDD" id="cd07989">
    <property type="entry name" value="LPLAT_AGPAT-like"/>
    <property type="match status" value="1"/>
</dbReference>
<gene>
    <name evidence="9" type="ORF">HNP84_007414</name>
</gene>
<dbReference type="AlphaFoldDB" id="A0A840PER0"/>
<accession>A0A840PER0</accession>
<dbReference type="GO" id="GO:0006654">
    <property type="term" value="P:phosphatidic acid biosynthetic process"/>
    <property type="evidence" value="ECO:0007669"/>
    <property type="project" value="TreeGrafter"/>
</dbReference>
<dbReference type="PANTHER" id="PTHR10434:SF64">
    <property type="entry name" value="1-ACYL-SN-GLYCEROL-3-PHOSPHATE ACYLTRANSFERASE-RELATED"/>
    <property type="match status" value="1"/>
</dbReference>
<feature type="domain" description="Phospholipid/glycerol acyltransferase" evidence="8">
    <location>
        <begin position="102"/>
        <end position="214"/>
    </location>
</feature>
<evidence type="ECO:0000256" key="7">
    <source>
        <dbReference type="SAM" id="Phobius"/>
    </source>
</evidence>
<comment type="caution">
    <text evidence="9">The sequence shown here is derived from an EMBL/GenBank/DDBJ whole genome shotgun (WGS) entry which is preliminary data.</text>
</comment>
<dbReference type="EMBL" id="JACHGN010000019">
    <property type="protein sequence ID" value="MBB5137662.1"/>
    <property type="molecule type" value="Genomic_DNA"/>
</dbReference>
<feature type="transmembrane region" description="Helical" evidence="7">
    <location>
        <begin position="31"/>
        <end position="55"/>
    </location>
</feature>
<keyword evidence="7" id="KW-0812">Transmembrane</keyword>
<name>A0A840PER0_9ACTN</name>
<evidence type="ECO:0000259" key="8">
    <source>
        <dbReference type="SMART" id="SM00563"/>
    </source>
</evidence>
<evidence type="ECO:0000256" key="1">
    <source>
        <dbReference type="ARBA" id="ARBA00005189"/>
    </source>
</evidence>
<keyword evidence="7" id="KW-1133">Transmembrane helix</keyword>
<dbReference type="GO" id="GO:0003841">
    <property type="term" value="F:1-acylglycerol-3-phosphate O-acyltransferase activity"/>
    <property type="evidence" value="ECO:0007669"/>
    <property type="project" value="TreeGrafter"/>
</dbReference>
<evidence type="ECO:0000256" key="6">
    <source>
        <dbReference type="SAM" id="MobiDB-lite"/>
    </source>
</evidence>
<dbReference type="RefSeq" id="WP_221337201.1">
    <property type="nucleotide sequence ID" value="NZ_BAABIX010000035.1"/>
</dbReference>
<keyword evidence="2" id="KW-0444">Lipid biosynthesis</keyword>
<evidence type="ECO:0000256" key="5">
    <source>
        <dbReference type="ARBA" id="ARBA00023315"/>
    </source>
</evidence>
<proteinExistence type="predicted"/>
<keyword evidence="4" id="KW-0443">Lipid metabolism</keyword>
<keyword evidence="10" id="KW-1185">Reference proteome</keyword>
<feature type="region of interest" description="Disordered" evidence="6">
    <location>
        <begin position="292"/>
        <end position="318"/>
    </location>
</feature>
<reference evidence="9 10" key="1">
    <citation type="submission" date="2020-08" db="EMBL/GenBank/DDBJ databases">
        <title>Genomic Encyclopedia of Type Strains, Phase IV (KMG-IV): sequencing the most valuable type-strain genomes for metagenomic binning, comparative biology and taxonomic classification.</title>
        <authorList>
            <person name="Goeker M."/>
        </authorList>
    </citation>
    <scope>NUCLEOTIDE SEQUENCE [LARGE SCALE GENOMIC DNA]</scope>
    <source>
        <strain evidence="9 10">DSM 45615</strain>
    </source>
</reference>
<dbReference type="Pfam" id="PF01553">
    <property type="entry name" value="Acyltransferase"/>
    <property type="match status" value="1"/>
</dbReference>
<sequence>MWVPVAPCTPAACVADQGGLAAPGWVRVARVLAGALVVLAGLPLAVLAAGLGTAGRIRITMLWSRVLLRAIGVRVEVRRGFTFIAGAGEPAAEGEAGPAAGTLVVANHVSWLDPLVIAASVPCRVLAKREVRRWPLIGLLAGGSGALFIDRDRLSALPGAVREVAAALAAGQSVAAFPEGTTWCGRGMGAFRPAVFQAALDAGAVVRPIALRFEVPAGGGRTRTYAAAFVGDDTLVSSVRRVIGLRGLVVEVTLLPLLAPPVANGRPPARRAYARRAYARLAEASVASATLPSAAQTERHRVPPAAGRVAPAPPVAVR</sequence>
<dbReference type="SUPFAM" id="SSF69593">
    <property type="entry name" value="Glycerol-3-phosphate (1)-acyltransferase"/>
    <property type="match status" value="1"/>
</dbReference>
<dbReference type="Proteomes" id="UP000578449">
    <property type="component" value="Unassembled WGS sequence"/>
</dbReference>
<evidence type="ECO:0000256" key="3">
    <source>
        <dbReference type="ARBA" id="ARBA00022679"/>
    </source>
</evidence>